<evidence type="ECO:0000256" key="1">
    <source>
        <dbReference type="SAM" id="Coils"/>
    </source>
</evidence>
<name>A0AAE9PIY3_BACCE</name>
<sequence length="133" mass="16973">MQQNLETQFYKELLDKYEQKLERKLKIEELQRQQEELRIQKERIRKNEEERIRVQLEKEKLYKKQDLLNKEHYELPHFTKEEIEAFQDKFWDEYRCIDKEERTAYERKYFPSGLPQWFMKKSLNVRRKKLKRN</sequence>
<geneLocation type="plasmid" evidence="2 3">
    <name>p1</name>
</geneLocation>
<evidence type="ECO:0000313" key="3">
    <source>
        <dbReference type="Proteomes" id="UP001163707"/>
    </source>
</evidence>
<dbReference type="EMBL" id="CP109873">
    <property type="protein sequence ID" value="UYW72040.1"/>
    <property type="molecule type" value="Genomic_DNA"/>
</dbReference>
<gene>
    <name evidence="2" type="ORF">OK229_28830</name>
</gene>
<organism evidence="2 3">
    <name type="scientific">Bacillus cereus</name>
    <dbReference type="NCBI Taxonomy" id="1396"/>
    <lineage>
        <taxon>Bacteria</taxon>
        <taxon>Bacillati</taxon>
        <taxon>Bacillota</taxon>
        <taxon>Bacilli</taxon>
        <taxon>Bacillales</taxon>
        <taxon>Bacillaceae</taxon>
        <taxon>Bacillus</taxon>
        <taxon>Bacillus cereus group</taxon>
    </lineage>
</organism>
<keyword evidence="2" id="KW-0614">Plasmid</keyword>
<evidence type="ECO:0000313" key="2">
    <source>
        <dbReference type="EMBL" id="UYW72040.1"/>
    </source>
</evidence>
<dbReference type="Proteomes" id="UP001163707">
    <property type="component" value="Plasmid p1"/>
</dbReference>
<dbReference type="RefSeq" id="WP_264459939.1">
    <property type="nucleotide sequence ID" value="NZ_CP109873.2"/>
</dbReference>
<keyword evidence="1" id="KW-0175">Coiled coil</keyword>
<accession>A0AAE9PIY3</accession>
<reference evidence="2" key="1">
    <citation type="submission" date="2023-02" db="EMBL/GenBank/DDBJ databases">
        <title>Complete Genome Sequence of Bacillus cereus sensu lato isolate BC38B from pepper closely related to the Bacillus anthracis clade.</title>
        <authorList>
            <person name="Abdelli M."/>
            <person name="Cerar Kisek T."/>
            <person name="Falaise C."/>
            <person name="Cumont A."/>
            <person name="Giraud M."/>
            <person name="Chatoux J."/>
            <person name="Rogee S."/>
            <person name="Dadvisard M."/>
            <person name="Larigauderie G."/>
            <person name="Raynaud F."/>
            <person name="Godic Torkar K."/>
            <person name="Ramisse V."/>
        </authorList>
    </citation>
    <scope>NUCLEOTIDE SEQUENCE</scope>
    <source>
        <strain evidence="2">BC38B</strain>
        <plasmid evidence="2">p1</plasmid>
    </source>
</reference>
<feature type="coiled-coil region" evidence="1">
    <location>
        <begin position="10"/>
        <end position="59"/>
    </location>
</feature>
<proteinExistence type="predicted"/>
<protein>
    <submittedName>
        <fullName evidence="2">Uncharacterized protein</fullName>
    </submittedName>
</protein>
<dbReference type="AlphaFoldDB" id="A0AAE9PIY3"/>